<dbReference type="Proteomes" id="UP000583699">
    <property type="component" value="Unassembled WGS sequence"/>
</dbReference>
<protein>
    <submittedName>
        <fullName evidence="2">Putative Zn-dependent peptidase</fullName>
    </submittedName>
</protein>
<keyword evidence="3" id="KW-1185">Reference proteome</keyword>
<keyword evidence="1" id="KW-0472">Membrane</keyword>
<reference evidence="2 3" key="1">
    <citation type="submission" date="2020-08" db="EMBL/GenBank/DDBJ databases">
        <title>Genomic Encyclopedia of Type Strains, Phase IV (KMG-IV): sequencing the most valuable type-strain genomes for metagenomic binning, comparative biology and taxonomic classification.</title>
        <authorList>
            <person name="Goeker M."/>
        </authorList>
    </citation>
    <scope>NUCLEOTIDE SEQUENCE [LARGE SCALE GENOMIC DNA]</scope>
    <source>
        <strain evidence="2 3">DSM 19169</strain>
    </source>
</reference>
<feature type="transmembrane region" description="Helical" evidence="1">
    <location>
        <begin position="182"/>
        <end position="202"/>
    </location>
</feature>
<gene>
    <name evidence="2" type="ORF">HNR43_000989</name>
</gene>
<evidence type="ECO:0000313" key="3">
    <source>
        <dbReference type="Proteomes" id="UP000583699"/>
    </source>
</evidence>
<keyword evidence="1" id="KW-1133">Transmembrane helix</keyword>
<keyword evidence="1" id="KW-0812">Transmembrane</keyword>
<organism evidence="2 3">
    <name type="scientific">Anoxybacillus mongoliensis</name>
    <dbReference type="NCBI Taxonomy" id="452565"/>
    <lineage>
        <taxon>Bacteria</taxon>
        <taxon>Bacillati</taxon>
        <taxon>Bacillota</taxon>
        <taxon>Bacilli</taxon>
        <taxon>Bacillales</taxon>
        <taxon>Anoxybacillaceae</taxon>
        <taxon>Anoxybacillus</taxon>
    </lineage>
</organism>
<name>A0A7W8JE71_9BACL</name>
<dbReference type="EMBL" id="JACHEQ010000003">
    <property type="protein sequence ID" value="MBB5355030.1"/>
    <property type="molecule type" value="Genomic_DNA"/>
</dbReference>
<accession>A0A7W8JE71</accession>
<dbReference type="AlphaFoldDB" id="A0A7W8JE71"/>
<sequence length="207" mass="24569">MEGTRIKEIRFIFLLTILISIITINLIPKFVFANDEENWIVRHILLNYKIEETSKSLKVYYVQIQQQKEKEPIIDPHFVKTIYLDENIDVSNKKLRDFVESDQSLYYDIYINDTILGKRAPIFADVSAEKPSEDEIQSYINRAVETIRKDFEEPPSQEEINKQINEKMEEFNSHSQQRDYSVMQFVFMIIVFLLLYGIFIGVRNGKK</sequence>
<evidence type="ECO:0000256" key="1">
    <source>
        <dbReference type="SAM" id="Phobius"/>
    </source>
</evidence>
<comment type="caution">
    <text evidence="2">The sequence shown here is derived from an EMBL/GenBank/DDBJ whole genome shotgun (WGS) entry which is preliminary data.</text>
</comment>
<dbReference type="RefSeq" id="WP_183241779.1">
    <property type="nucleotide sequence ID" value="NZ_JACHEQ010000003.1"/>
</dbReference>
<proteinExistence type="predicted"/>
<evidence type="ECO:0000313" key="2">
    <source>
        <dbReference type="EMBL" id="MBB5355030.1"/>
    </source>
</evidence>
<feature type="transmembrane region" description="Helical" evidence="1">
    <location>
        <begin position="12"/>
        <end position="32"/>
    </location>
</feature>